<dbReference type="EMBL" id="KY454632">
    <property type="protein sequence ID" value="AVE25214.1"/>
    <property type="molecule type" value="Genomic_DNA"/>
</dbReference>
<sequence>MNNIKILSRADCLKYSSRSLGLPDLQKLDNALIAQALRRTVFIEAPCSIRTVCSLVMNSLGPLTDEPENLKTLIYDIIDDLVNLGDLLEMRDEIAGETNLILRPAPPAFVLRRDGTFIIVGVAGDDVTPPQVNDFNLVYYPSGLRILTPSNTQSCRQTLIDLGLIELPMITWLRAPVSITADKLVKSWISRLPNDIYPEKIENFEIIDISKTTSYYKGRWQSLNEQHPGIYIARRPQRYGARLWCLAEIRDGLVQRFVDIHSGDARFRDCDEAWRLLAAMDALTGSPQQVRVVYEKEITVLSFTSPLPSWAIRRLSLVGERLKPHRALLQFSLPLHNSEEELHWLEESLWLTRD</sequence>
<gene>
    <name evidence="1" type="ORF">ICEKp7_0036</name>
</gene>
<reference evidence="1" key="1">
    <citation type="submission" date="2016-12" db="EMBL/GenBank/DDBJ databases">
        <title>Frequent emergence of pathogenic lineages of Klebsiella pneumoniae via mobilisation of yersiniabactin and colibactin.</title>
        <authorList>
            <person name="Lam M.M.C."/>
            <person name="Wick R.R."/>
            <person name="Wyres K.L."/>
            <person name="Gorrie C."/>
            <person name="Judd L."/>
            <person name="Jenney A."/>
            <person name="Holt K.E."/>
        </authorList>
    </citation>
    <scope>NUCLEOTIDE SEQUENCE</scope>
    <source>
        <strain evidence="1">16703732</strain>
    </source>
</reference>
<accession>A0A2L1KRV5</accession>
<dbReference type="AlphaFoldDB" id="A0A2L1KRV5"/>
<protein>
    <submittedName>
        <fullName evidence="1">Uncharacterized protein</fullName>
    </submittedName>
</protein>
<organism evidence="1">
    <name type="scientific">Klebsiella pneumoniae</name>
    <dbReference type="NCBI Taxonomy" id="573"/>
    <lineage>
        <taxon>Bacteria</taxon>
        <taxon>Pseudomonadati</taxon>
        <taxon>Pseudomonadota</taxon>
        <taxon>Gammaproteobacteria</taxon>
        <taxon>Enterobacterales</taxon>
        <taxon>Enterobacteriaceae</taxon>
        <taxon>Klebsiella/Raoultella group</taxon>
        <taxon>Klebsiella</taxon>
        <taxon>Klebsiella pneumoniae complex</taxon>
    </lineage>
</organism>
<evidence type="ECO:0000313" key="1">
    <source>
        <dbReference type="EMBL" id="AVE25214.1"/>
    </source>
</evidence>
<name>A0A2L1KRV5_KLEPN</name>
<dbReference type="RefSeq" id="WP_023327880.1">
    <property type="nucleotide sequence ID" value="NZ_CABWXW010000005.1"/>
</dbReference>
<proteinExistence type="predicted"/>